<protein>
    <recommendedName>
        <fullName evidence="4">DUF3464 family protein</fullName>
    </recommendedName>
</protein>
<keyword evidence="1" id="KW-1133">Transmembrane helix</keyword>
<gene>
    <name evidence="2" type="ORF">FEN17_19340</name>
</gene>
<evidence type="ECO:0000313" key="3">
    <source>
        <dbReference type="Proteomes" id="UP000306402"/>
    </source>
</evidence>
<feature type="transmembrane region" description="Helical" evidence="1">
    <location>
        <begin position="32"/>
        <end position="48"/>
    </location>
</feature>
<feature type="transmembrane region" description="Helical" evidence="1">
    <location>
        <begin position="127"/>
        <end position="146"/>
    </location>
</feature>
<dbReference type="EMBL" id="VCEJ01000005">
    <property type="protein sequence ID" value="TLU98757.1"/>
    <property type="molecule type" value="Genomic_DNA"/>
</dbReference>
<evidence type="ECO:0008006" key="4">
    <source>
        <dbReference type="Google" id="ProtNLM"/>
    </source>
</evidence>
<feature type="transmembrane region" description="Helical" evidence="1">
    <location>
        <begin position="254"/>
        <end position="270"/>
    </location>
</feature>
<dbReference type="OrthoDB" id="920620at2"/>
<comment type="caution">
    <text evidence="2">The sequence shown here is derived from an EMBL/GenBank/DDBJ whole genome shotgun (WGS) entry which is preliminary data.</text>
</comment>
<feature type="transmembrane region" description="Helical" evidence="1">
    <location>
        <begin position="60"/>
        <end position="79"/>
    </location>
</feature>
<reference evidence="2 3" key="1">
    <citation type="submission" date="2019-05" db="EMBL/GenBank/DDBJ databases">
        <authorList>
            <person name="Qu J.-H."/>
        </authorList>
    </citation>
    <scope>NUCLEOTIDE SEQUENCE [LARGE SCALE GENOMIC DNA]</scope>
    <source>
        <strain evidence="2 3">T17</strain>
    </source>
</reference>
<feature type="transmembrane region" description="Helical" evidence="1">
    <location>
        <begin position="183"/>
        <end position="203"/>
    </location>
</feature>
<keyword evidence="3" id="KW-1185">Reference proteome</keyword>
<feature type="transmembrane region" description="Helical" evidence="1">
    <location>
        <begin position="365"/>
        <end position="383"/>
    </location>
</feature>
<proteinExistence type="predicted"/>
<feature type="transmembrane region" description="Helical" evidence="1">
    <location>
        <begin position="158"/>
        <end position="176"/>
    </location>
</feature>
<feature type="transmembrane region" description="Helical" evidence="1">
    <location>
        <begin position="223"/>
        <end position="242"/>
    </location>
</feature>
<accession>A0A5R9KRH0</accession>
<name>A0A5R9KRH0_9BACT</name>
<evidence type="ECO:0000313" key="2">
    <source>
        <dbReference type="EMBL" id="TLU98757.1"/>
    </source>
</evidence>
<feature type="transmembrane region" description="Helical" evidence="1">
    <location>
        <begin position="301"/>
        <end position="320"/>
    </location>
</feature>
<feature type="transmembrane region" description="Helical" evidence="1">
    <location>
        <begin position="395"/>
        <end position="414"/>
    </location>
</feature>
<dbReference type="AlphaFoldDB" id="A0A5R9KRH0"/>
<dbReference type="RefSeq" id="WP_138367046.1">
    <property type="nucleotide sequence ID" value="NZ_VCEJ01000005.1"/>
</dbReference>
<keyword evidence="1" id="KW-0812">Transmembrane</keyword>
<feature type="transmembrane region" description="Helical" evidence="1">
    <location>
        <begin position="91"/>
        <end position="115"/>
    </location>
</feature>
<dbReference type="Proteomes" id="UP000306402">
    <property type="component" value="Unassembled WGS sequence"/>
</dbReference>
<organism evidence="2 3">
    <name type="scientific">Dyadobacter luticola</name>
    <dbReference type="NCBI Taxonomy" id="1979387"/>
    <lineage>
        <taxon>Bacteria</taxon>
        <taxon>Pseudomonadati</taxon>
        <taxon>Bacteroidota</taxon>
        <taxon>Cytophagia</taxon>
        <taxon>Cytophagales</taxon>
        <taxon>Spirosomataceae</taxon>
        <taxon>Dyadobacter</taxon>
    </lineage>
</organism>
<evidence type="ECO:0000256" key="1">
    <source>
        <dbReference type="SAM" id="Phobius"/>
    </source>
</evidence>
<sequence length="428" mass="47726">MNNKPLLFNLLIAGMSLGTAWAIRGQFGHEQAAAWAGGIGGLAIVLLSRRTDWYAKAFQLTLASAAGWGIGGIISYGKVVGYARGLDFENVYYGFLMLLIIGGLFGLVGGGLFGLTLASSRQKPVKWAQLLTEMTTGAILFYYFLIEELGWLMTPPRSEAWAAGVGMTVALFWYMIRHKQHSAIRLAVFAGLGGGFGFAFGNFLQVMGSVSGIKFNFWNVMEYSIGFFGGLGMAYGTFTSEWEKSEETVSRKNLIAPIVILTLVLPFVVWDQSFETQRLVETIQSFSETADALGVVKYVKLLALLLVLAFSSFSLYWFYFKKRTEFIELQQKELQLFFFSYLGLSTIYSLLITCAFMSLYRIEQYLYIVNIAAIGFLINKFDSHFSQRGLNVSRWVVNFIFILAFFAILTAVAISTHGELKGANVRFE</sequence>
<keyword evidence="1" id="KW-0472">Membrane</keyword>
<feature type="transmembrane region" description="Helical" evidence="1">
    <location>
        <begin position="336"/>
        <end position="359"/>
    </location>
</feature>